<dbReference type="PANTHER" id="PTHR43463:SF1">
    <property type="entry name" value="NICOTINATE-NUCLEOTIDE--DIMETHYLBENZIMIDAZOLE PHOSPHORIBOSYLTRANSFERASE"/>
    <property type="match status" value="1"/>
</dbReference>
<evidence type="ECO:0000256" key="7">
    <source>
        <dbReference type="ARBA" id="ARBA00022676"/>
    </source>
</evidence>
<dbReference type="Gene3D" id="1.10.1610.10">
    <property type="match status" value="1"/>
</dbReference>
<dbReference type="HAMAP" id="MF_00230">
    <property type="entry name" value="CobT"/>
    <property type="match status" value="1"/>
</dbReference>
<evidence type="ECO:0000256" key="3">
    <source>
        <dbReference type="ARBA" id="ARBA00007110"/>
    </source>
</evidence>
<dbReference type="UniPathway" id="UPA00061">
    <property type="reaction ID" value="UER00516"/>
</dbReference>
<evidence type="ECO:0000256" key="6">
    <source>
        <dbReference type="ARBA" id="ARBA00022573"/>
    </source>
</evidence>
<dbReference type="GO" id="GO:0009236">
    <property type="term" value="P:cobalamin biosynthetic process"/>
    <property type="evidence" value="ECO:0007669"/>
    <property type="project" value="UniProtKB-UniRule"/>
</dbReference>
<gene>
    <name evidence="11 12" type="primary">cobT</name>
    <name evidence="12" type="ORF">CMUST_11040</name>
</gene>
<dbReference type="STRING" id="571915.CMUST_11040"/>
<keyword evidence="8 11" id="KW-0808">Transferase</keyword>
<protein>
    <recommendedName>
        <fullName evidence="5 11">Nicotinate-nucleotide--dimethylbenzimidazole phosphoribosyltransferase</fullName>
        <shortName evidence="11">NN:DBI PRT</shortName>
        <ecNumber evidence="4 11">2.4.2.21</ecNumber>
    </recommendedName>
    <alternativeName>
        <fullName evidence="9 11">N(1)-alpha-phosphoribosyltransferase</fullName>
    </alternativeName>
</protein>
<feature type="active site" description="Proton acceptor" evidence="11">
    <location>
        <position position="338"/>
    </location>
</feature>
<evidence type="ECO:0000256" key="2">
    <source>
        <dbReference type="ARBA" id="ARBA00005049"/>
    </source>
</evidence>
<comment type="catalytic activity">
    <reaction evidence="10 11">
        <text>5,6-dimethylbenzimidazole + nicotinate beta-D-ribonucleotide = alpha-ribazole 5'-phosphate + nicotinate + H(+)</text>
        <dbReference type="Rhea" id="RHEA:11196"/>
        <dbReference type="ChEBI" id="CHEBI:15378"/>
        <dbReference type="ChEBI" id="CHEBI:15890"/>
        <dbReference type="ChEBI" id="CHEBI:32544"/>
        <dbReference type="ChEBI" id="CHEBI:57502"/>
        <dbReference type="ChEBI" id="CHEBI:57918"/>
        <dbReference type="EC" id="2.4.2.21"/>
    </reaction>
</comment>
<evidence type="ECO:0000256" key="8">
    <source>
        <dbReference type="ARBA" id="ARBA00022679"/>
    </source>
</evidence>
<dbReference type="GO" id="GO:0008939">
    <property type="term" value="F:nicotinate-nucleotide-dimethylbenzimidazole phosphoribosyltransferase activity"/>
    <property type="evidence" value="ECO:0007669"/>
    <property type="project" value="UniProtKB-UniRule"/>
</dbReference>
<proteinExistence type="inferred from homology"/>
<dbReference type="AlphaFoldDB" id="A0A0G3H3W4"/>
<comment type="function">
    <text evidence="1 11">Catalyzes the synthesis of alpha-ribazole-5'-phosphate from nicotinate mononucleotide (NAMN) and 5,6-dimethylbenzimidazole (DMB).</text>
</comment>
<dbReference type="NCBIfam" id="TIGR03160">
    <property type="entry name" value="cobT_DBIPRT"/>
    <property type="match status" value="1"/>
</dbReference>
<evidence type="ECO:0000313" key="13">
    <source>
        <dbReference type="Proteomes" id="UP000035199"/>
    </source>
</evidence>
<evidence type="ECO:0000313" key="12">
    <source>
        <dbReference type="EMBL" id="AKK06523.1"/>
    </source>
</evidence>
<dbReference type="Proteomes" id="UP000035199">
    <property type="component" value="Chromosome"/>
</dbReference>
<reference evidence="12 13" key="1">
    <citation type="journal article" date="2015" name="Genome Announc.">
        <title>Complete Genome Sequence of the Type Strain Corynebacterium mustelae DSM 45274, Isolated from Various Tissues of a Male Ferret with Lethal Sepsis.</title>
        <authorList>
            <person name="Ruckert C."/>
            <person name="Eimer J."/>
            <person name="Winkler A."/>
            <person name="Tauch A."/>
        </authorList>
    </citation>
    <scope>NUCLEOTIDE SEQUENCE [LARGE SCALE GENOMIC DNA]</scope>
    <source>
        <strain evidence="12 13">DSM 45274</strain>
    </source>
</reference>
<dbReference type="InterPro" id="IPR003200">
    <property type="entry name" value="Nict_dMeBzImd_PRibTrfase"/>
</dbReference>
<name>A0A0G3H3W4_9CORY</name>
<keyword evidence="13" id="KW-1185">Reference proteome</keyword>
<evidence type="ECO:0000256" key="11">
    <source>
        <dbReference type="HAMAP-Rule" id="MF_00230"/>
    </source>
</evidence>
<comment type="pathway">
    <text evidence="2 11">Nucleoside biosynthesis; alpha-ribazole biosynthesis; alpha-ribazole from 5,6-dimethylbenzimidazole: step 1/2.</text>
</comment>
<keyword evidence="6 11" id="KW-0169">Cobalamin biosynthesis</keyword>
<dbReference type="EMBL" id="CP011542">
    <property type="protein sequence ID" value="AKK06523.1"/>
    <property type="molecule type" value="Genomic_DNA"/>
</dbReference>
<organism evidence="12 13">
    <name type="scientific">Corynebacterium mustelae</name>
    <dbReference type="NCBI Taxonomy" id="571915"/>
    <lineage>
        <taxon>Bacteria</taxon>
        <taxon>Bacillati</taxon>
        <taxon>Actinomycetota</taxon>
        <taxon>Actinomycetes</taxon>
        <taxon>Mycobacteriales</taxon>
        <taxon>Corynebacteriaceae</taxon>
        <taxon>Corynebacterium</taxon>
    </lineage>
</organism>
<comment type="similarity">
    <text evidence="3 11">Belongs to the CobT family.</text>
</comment>
<evidence type="ECO:0000256" key="5">
    <source>
        <dbReference type="ARBA" id="ARBA00015486"/>
    </source>
</evidence>
<dbReference type="KEGG" id="cmv:CMUST_11040"/>
<dbReference type="Gene3D" id="3.40.50.10210">
    <property type="match status" value="1"/>
</dbReference>
<dbReference type="InterPro" id="IPR023195">
    <property type="entry name" value="Nict_dMeBzImd_PRibTrfase_N"/>
</dbReference>
<dbReference type="SUPFAM" id="SSF52733">
    <property type="entry name" value="Nicotinate mononucleotide:5,6-dimethylbenzimidazole phosphoribosyltransferase (CobT)"/>
    <property type="match status" value="1"/>
</dbReference>
<evidence type="ECO:0000256" key="4">
    <source>
        <dbReference type="ARBA" id="ARBA00011991"/>
    </source>
</evidence>
<dbReference type="NCBIfam" id="NF000996">
    <property type="entry name" value="PRK00105.1"/>
    <property type="match status" value="1"/>
</dbReference>
<evidence type="ECO:0000256" key="10">
    <source>
        <dbReference type="ARBA" id="ARBA00047340"/>
    </source>
</evidence>
<dbReference type="InterPro" id="IPR017846">
    <property type="entry name" value="Nict_dMeBzImd_PRibTrfase_bact"/>
</dbReference>
<sequence length="379" mass="40027">MENDAAGGLRIFFNNQSLHKKAMTAMQPSDFFPQIQAPDAESAAKAREYQLTLTKPTGALSRLEDLGVWLSACQGQVPPKKITQPRLVVFAGDHGISAHGVSPYPREVSIQMAANINAGGAGVNAIAQDSGIGIRVADISLDHDATGPERVMRCCGRIDVEDAMSQEQLRHAIEVGKRIADEEIDAGADFLMAGDLGIGNTSPSAVIIGLLTNHEPVVVTGRGSGIDDEGWKRKVAVVRDAMFRAREDKGDVLAIMRKVTSPELAAMAAFIAQAAVRRTPILLDGVVVTAAAILADKLAPGARKWMQAGHQSAEPAHEFALTYLGLEPLLTLGLRLGEGSGAAAAFPLMRMAANIMADMATFDSAQVSGADAVPDDRFA</sequence>
<dbReference type="CDD" id="cd02439">
    <property type="entry name" value="DMB-PRT_CobT"/>
    <property type="match status" value="1"/>
</dbReference>
<dbReference type="EC" id="2.4.2.21" evidence="4 11"/>
<reference evidence="13" key="2">
    <citation type="submission" date="2015-05" db="EMBL/GenBank/DDBJ databases">
        <title>Complete genome sequence of Corynebacterium mustelae DSM 45274, isolated from various tissues of a male ferret with lethal sepsis.</title>
        <authorList>
            <person name="Ruckert C."/>
            <person name="Albersmeier A."/>
            <person name="Winkler A."/>
            <person name="Tauch A."/>
        </authorList>
    </citation>
    <scope>NUCLEOTIDE SEQUENCE [LARGE SCALE GENOMIC DNA]</scope>
    <source>
        <strain evidence="13">DSM 45274</strain>
    </source>
</reference>
<evidence type="ECO:0000256" key="9">
    <source>
        <dbReference type="ARBA" id="ARBA00030686"/>
    </source>
</evidence>
<accession>A0A0G3H3W4</accession>
<dbReference type="Pfam" id="PF02277">
    <property type="entry name" value="DBI_PRT"/>
    <property type="match status" value="1"/>
</dbReference>
<dbReference type="PATRIC" id="fig|571915.4.peg.2352"/>
<evidence type="ECO:0000256" key="1">
    <source>
        <dbReference type="ARBA" id="ARBA00002197"/>
    </source>
</evidence>
<keyword evidence="7 11" id="KW-0328">Glycosyltransferase</keyword>
<dbReference type="InterPro" id="IPR036087">
    <property type="entry name" value="Nict_dMeBzImd_PRibTrfase_sf"/>
</dbReference>
<dbReference type="PANTHER" id="PTHR43463">
    <property type="entry name" value="NICOTINATE-NUCLEOTIDE--DIMETHYLBENZIMIDAZOLE PHOSPHORIBOSYLTRANSFERASE"/>
    <property type="match status" value="1"/>
</dbReference>